<dbReference type="SFLD" id="SFLDG01082">
    <property type="entry name" value="B12-binding_domain_containing"/>
    <property type="match status" value="1"/>
</dbReference>
<protein>
    <submittedName>
        <fullName evidence="8">TIGR01212 family radical SAM protein</fullName>
    </submittedName>
</protein>
<keyword evidence="6" id="KW-0411">Iron-sulfur</keyword>
<evidence type="ECO:0000259" key="7">
    <source>
        <dbReference type="PROSITE" id="PS51918"/>
    </source>
</evidence>
<keyword evidence="2" id="KW-0004">4Fe-4S</keyword>
<evidence type="ECO:0000256" key="5">
    <source>
        <dbReference type="ARBA" id="ARBA00023004"/>
    </source>
</evidence>
<evidence type="ECO:0000313" key="8">
    <source>
        <dbReference type="EMBL" id="QSX07995.1"/>
    </source>
</evidence>
<dbReference type="InterPro" id="IPR058240">
    <property type="entry name" value="rSAM_sf"/>
</dbReference>
<dbReference type="Pfam" id="PF04055">
    <property type="entry name" value="Radical_SAM"/>
    <property type="match status" value="1"/>
</dbReference>
<evidence type="ECO:0000256" key="4">
    <source>
        <dbReference type="ARBA" id="ARBA00022723"/>
    </source>
</evidence>
<keyword evidence="4" id="KW-0479">Metal-binding</keyword>
<dbReference type="SMART" id="SM00729">
    <property type="entry name" value="Elp3"/>
    <property type="match status" value="1"/>
</dbReference>
<dbReference type="SUPFAM" id="SSF102114">
    <property type="entry name" value="Radical SAM enzymes"/>
    <property type="match status" value="1"/>
</dbReference>
<dbReference type="InterPro" id="IPR032432">
    <property type="entry name" value="Radical_SAM_C"/>
</dbReference>
<dbReference type="PROSITE" id="PS51918">
    <property type="entry name" value="RADICAL_SAM"/>
    <property type="match status" value="1"/>
</dbReference>
<keyword evidence="3" id="KW-0949">S-adenosyl-L-methionine</keyword>
<dbReference type="InterPro" id="IPR039661">
    <property type="entry name" value="ELP3"/>
</dbReference>
<dbReference type="Proteomes" id="UP000663499">
    <property type="component" value="Chromosome"/>
</dbReference>
<dbReference type="SFLD" id="SFLDG01086">
    <property type="entry name" value="elongater_protein-like"/>
    <property type="match status" value="1"/>
</dbReference>
<reference evidence="8" key="1">
    <citation type="submission" date="2021-03" db="EMBL/GenBank/DDBJ databases">
        <title>Alkalibacter marinus sp. nov., isolated from tidal flat sediment.</title>
        <authorList>
            <person name="Namirimu T."/>
            <person name="Yang J.-A."/>
            <person name="Yang S.-H."/>
            <person name="Kim Y.-J."/>
            <person name="Kwon K.K."/>
        </authorList>
    </citation>
    <scope>NUCLEOTIDE SEQUENCE</scope>
    <source>
        <strain evidence="8">ES005</strain>
    </source>
</reference>
<dbReference type="SFLD" id="SFLDG01091">
    <property type="entry name" value="uncharacterized_CHP01210-like"/>
    <property type="match status" value="1"/>
</dbReference>
<dbReference type="EMBL" id="CP071444">
    <property type="protein sequence ID" value="QSX07995.1"/>
    <property type="molecule type" value="Genomic_DNA"/>
</dbReference>
<gene>
    <name evidence="8" type="ORF">J0B03_09305</name>
</gene>
<dbReference type="GO" id="GO:0003824">
    <property type="term" value="F:catalytic activity"/>
    <property type="evidence" value="ECO:0007669"/>
    <property type="project" value="InterPro"/>
</dbReference>
<dbReference type="InterPro" id="IPR006638">
    <property type="entry name" value="Elp3/MiaA/NifB-like_rSAM"/>
</dbReference>
<feature type="domain" description="Radical SAM core" evidence="7">
    <location>
        <begin position="17"/>
        <end position="259"/>
    </location>
</feature>
<dbReference type="KEGG" id="alka:J0B03_09305"/>
<accession>A0A974XFX4</accession>
<proteinExistence type="predicted"/>
<dbReference type="SFLD" id="SFLDS00029">
    <property type="entry name" value="Radical_SAM"/>
    <property type="match status" value="1"/>
</dbReference>
<dbReference type="AlphaFoldDB" id="A0A974XFX4"/>
<organism evidence="8 9">
    <name type="scientific">Alkalibacter rhizosphaerae</name>
    <dbReference type="NCBI Taxonomy" id="2815577"/>
    <lineage>
        <taxon>Bacteria</taxon>
        <taxon>Bacillati</taxon>
        <taxon>Bacillota</taxon>
        <taxon>Clostridia</taxon>
        <taxon>Eubacteriales</taxon>
        <taxon>Eubacteriaceae</taxon>
        <taxon>Alkalibacter</taxon>
    </lineage>
</organism>
<dbReference type="InterPro" id="IPR007197">
    <property type="entry name" value="rSAM"/>
</dbReference>
<name>A0A974XFX4_9FIRM</name>
<evidence type="ECO:0000256" key="2">
    <source>
        <dbReference type="ARBA" id="ARBA00022485"/>
    </source>
</evidence>
<sequence>MENGSLYHSFADAMMEKYGEKVYKIPISISRNCPNRDGILGVGGCSFCGESGAGHETLSNTIPIKEQFQQNASYIQKKYKAKKFIPYFQDFTNTYMDLERFRENMMAITDPSVVGIAVSTRPDCIDRDRLEVLKHVSRAQGWDIYLELGLQSVNYKTLKKIDRGHSLAEFIDALAMIRPYGFDVCAHMILNLPWDDMEDVVEGAKVLSALQVDGVKLHALYIEENTKMAMEYTRGDWPMISLEEYVDRVVAFLCWLSPEVSIHRLIGRAPKEGTLFVNWNRSWWVIRDQIEEKMKKENLHQGIYFDYLGGKGLQPFR</sequence>
<dbReference type="PANTHER" id="PTHR11135:SF1">
    <property type="entry name" value="PROTEIN YHCC"/>
    <property type="match status" value="1"/>
</dbReference>
<keyword evidence="5" id="KW-0408">Iron</keyword>
<evidence type="ECO:0000256" key="1">
    <source>
        <dbReference type="ARBA" id="ARBA00001966"/>
    </source>
</evidence>
<dbReference type="Gene3D" id="3.20.20.70">
    <property type="entry name" value="Aldolase class I"/>
    <property type="match status" value="1"/>
</dbReference>
<dbReference type="RefSeq" id="WP_207299337.1">
    <property type="nucleotide sequence ID" value="NZ_CP071444.1"/>
</dbReference>
<dbReference type="PANTHER" id="PTHR11135">
    <property type="entry name" value="HISTONE ACETYLTRANSFERASE-RELATED"/>
    <property type="match status" value="1"/>
</dbReference>
<evidence type="ECO:0000256" key="6">
    <source>
        <dbReference type="ARBA" id="ARBA00023014"/>
    </source>
</evidence>
<evidence type="ECO:0000256" key="3">
    <source>
        <dbReference type="ARBA" id="ARBA00022691"/>
    </source>
</evidence>
<evidence type="ECO:0000313" key="9">
    <source>
        <dbReference type="Proteomes" id="UP000663499"/>
    </source>
</evidence>
<comment type="cofactor">
    <cofactor evidence="1">
        <name>[4Fe-4S] cluster</name>
        <dbReference type="ChEBI" id="CHEBI:49883"/>
    </cofactor>
</comment>
<dbReference type="InterPro" id="IPR005911">
    <property type="entry name" value="YhcC-like"/>
</dbReference>
<dbReference type="GO" id="GO:0046872">
    <property type="term" value="F:metal ion binding"/>
    <property type="evidence" value="ECO:0007669"/>
    <property type="project" value="UniProtKB-KW"/>
</dbReference>
<dbReference type="InterPro" id="IPR013785">
    <property type="entry name" value="Aldolase_TIM"/>
</dbReference>
<dbReference type="NCBIfam" id="TIGR01212">
    <property type="entry name" value="TIGR01212 family radical SAM protein"/>
    <property type="match status" value="1"/>
</dbReference>
<keyword evidence="9" id="KW-1185">Reference proteome</keyword>
<dbReference type="Pfam" id="PF16199">
    <property type="entry name" value="Radical_SAM_C"/>
    <property type="match status" value="1"/>
</dbReference>
<dbReference type="GO" id="GO:0051539">
    <property type="term" value="F:4 iron, 4 sulfur cluster binding"/>
    <property type="evidence" value="ECO:0007669"/>
    <property type="project" value="UniProtKB-KW"/>
</dbReference>